<sequence>MAKQEQDREDLLRDGRQMAIRGETTMNDIVVTIGFRDAGQMSLYCGPDPVFQFNAGQQLRRVFFAGERYAADARHLVRLDRASRDGKVQFVPKEVSEDRRAAIMQSLERWIGDLRLATTKEHAEWRVADQQDAVFHQQLSGWLDALPQPIEIADSPSV</sequence>
<evidence type="ECO:0000313" key="2">
    <source>
        <dbReference type="Proteomes" id="UP001500840"/>
    </source>
</evidence>
<dbReference type="EMBL" id="BAABGA010000008">
    <property type="protein sequence ID" value="GAA4445889.1"/>
    <property type="molecule type" value="Genomic_DNA"/>
</dbReference>
<proteinExistence type="predicted"/>
<name>A0ABP8M9U1_9BACT</name>
<reference evidence="2" key="1">
    <citation type="journal article" date="2019" name="Int. J. Syst. Evol. Microbiol.">
        <title>The Global Catalogue of Microorganisms (GCM) 10K type strain sequencing project: providing services to taxonomists for standard genome sequencing and annotation.</title>
        <authorList>
            <consortium name="The Broad Institute Genomics Platform"/>
            <consortium name="The Broad Institute Genome Sequencing Center for Infectious Disease"/>
            <person name="Wu L."/>
            <person name="Ma J."/>
        </authorList>
    </citation>
    <scope>NUCLEOTIDE SEQUENCE [LARGE SCALE GENOMIC DNA]</scope>
    <source>
        <strain evidence="2">JCM 17759</strain>
    </source>
</reference>
<comment type="caution">
    <text evidence="1">The sequence shown here is derived from an EMBL/GenBank/DDBJ whole genome shotgun (WGS) entry which is preliminary data.</text>
</comment>
<accession>A0ABP8M9U1</accession>
<protein>
    <submittedName>
        <fullName evidence="1">Uncharacterized protein</fullName>
    </submittedName>
</protein>
<keyword evidence="2" id="KW-1185">Reference proteome</keyword>
<dbReference type="RefSeq" id="WP_345319280.1">
    <property type="nucleotide sequence ID" value="NZ_BAABGA010000008.1"/>
</dbReference>
<dbReference type="Proteomes" id="UP001500840">
    <property type="component" value="Unassembled WGS sequence"/>
</dbReference>
<organism evidence="1 2">
    <name type="scientific">Novipirellula rosea</name>
    <dbReference type="NCBI Taxonomy" id="1031540"/>
    <lineage>
        <taxon>Bacteria</taxon>
        <taxon>Pseudomonadati</taxon>
        <taxon>Planctomycetota</taxon>
        <taxon>Planctomycetia</taxon>
        <taxon>Pirellulales</taxon>
        <taxon>Pirellulaceae</taxon>
        <taxon>Novipirellula</taxon>
    </lineage>
</organism>
<evidence type="ECO:0000313" key="1">
    <source>
        <dbReference type="EMBL" id="GAA4445889.1"/>
    </source>
</evidence>
<gene>
    <name evidence="1" type="ORF">GCM10023156_06100</name>
</gene>